<feature type="domain" description="TauD/TfdA-like" evidence="2">
    <location>
        <begin position="20"/>
        <end position="82"/>
    </location>
</feature>
<sequence>MPRPIVREGDGRVVYEYVDYLSALAEEAKHVLNMLRTAITEAATEVRLNAGDLLTMDNSHVVHCRSPYQPSYDGRDRWLQRLLISSRLDKGNLGSSGQLIADPCTSAYASEYQMLLKHQRKTGGAELISE</sequence>
<gene>
    <name evidence="3" type="ORF">DPM33_00015</name>
</gene>
<protein>
    <recommendedName>
        <fullName evidence="2">TauD/TfdA-like domain-containing protein</fullName>
    </recommendedName>
</protein>
<comment type="caution">
    <text evidence="3">The sequence shown here is derived from an EMBL/GenBank/DDBJ whole genome shotgun (WGS) entry which is preliminary data.</text>
</comment>
<keyword evidence="4" id="KW-1185">Reference proteome</keyword>
<dbReference type="Gene3D" id="3.60.130.10">
    <property type="entry name" value="Clavaminate synthase-like"/>
    <property type="match status" value="1"/>
</dbReference>
<evidence type="ECO:0000256" key="1">
    <source>
        <dbReference type="ARBA" id="ARBA00023002"/>
    </source>
</evidence>
<dbReference type="AlphaFoldDB" id="A0A330I5T8"/>
<proteinExistence type="predicted"/>
<name>A0A330I5T8_9HYPH</name>
<reference evidence="3 4" key="1">
    <citation type="submission" date="2018-07" db="EMBL/GenBank/DDBJ databases">
        <title>Diversity of Mesorhizobium strains in Brazil.</title>
        <authorList>
            <person name="Helene L.C.F."/>
            <person name="Dall'Agnol R."/>
            <person name="Delamuta J.R.M."/>
            <person name="Hungria M."/>
        </authorList>
    </citation>
    <scope>NUCLEOTIDE SEQUENCE [LARGE SCALE GENOMIC DNA]</scope>
    <source>
        <strain evidence="3 4">AC99b</strain>
    </source>
</reference>
<dbReference type="EMBL" id="QMBP01000001">
    <property type="protein sequence ID" value="RAZ92357.1"/>
    <property type="molecule type" value="Genomic_DNA"/>
</dbReference>
<dbReference type="SUPFAM" id="SSF51197">
    <property type="entry name" value="Clavaminate synthase-like"/>
    <property type="match status" value="1"/>
</dbReference>
<evidence type="ECO:0000313" key="4">
    <source>
        <dbReference type="Proteomes" id="UP000251558"/>
    </source>
</evidence>
<dbReference type="GO" id="GO:0016706">
    <property type="term" value="F:2-oxoglutarate-dependent dioxygenase activity"/>
    <property type="evidence" value="ECO:0007669"/>
    <property type="project" value="UniProtKB-ARBA"/>
</dbReference>
<dbReference type="RefSeq" id="WP_112094885.1">
    <property type="nucleotide sequence ID" value="NZ_QMBP01000001.1"/>
</dbReference>
<dbReference type="Pfam" id="PF02668">
    <property type="entry name" value="TauD"/>
    <property type="match status" value="1"/>
</dbReference>
<dbReference type="OrthoDB" id="979809at2"/>
<dbReference type="InterPro" id="IPR003819">
    <property type="entry name" value="TauD/TfdA-like"/>
</dbReference>
<organism evidence="3 4">
    <name type="scientific">Mesorhizobium hawassense</name>
    <dbReference type="NCBI Taxonomy" id="1209954"/>
    <lineage>
        <taxon>Bacteria</taxon>
        <taxon>Pseudomonadati</taxon>
        <taxon>Pseudomonadota</taxon>
        <taxon>Alphaproteobacteria</taxon>
        <taxon>Hyphomicrobiales</taxon>
        <taxon>Phyllobacteriaceae</taxon>
        <taxon>Mesorhizobium</taxon>
    </lineage>
</organism>
<evidence type="ECO:0000259" key="2">
    <source>
        <dbReference type="Pfam" id="PF02668"/>
    </source>
</evidence>
<accession>A0A330I5T8</accession>
<dbReference type="Proteomes" id="UP000251558">
    <property type="component" value="Unassembled WGS sequence"/>
</dbReference>
<keyword evidence="1" id="KW-0560">Oxidoreductase</keyword>
<evidence type="ECO:0000313" key="3">
    <source>
        <dbReference type="EMBL" id="RAZ92357.1"/>
    </source>
</evidence>
<dbReference type="InterPro" id="IPR042098">
    <property type="entry name" value="TauD-like_sf"/>
</dbReference>